<proteinExistence type="predicted"/>
<dbReference type="EMBL" id="PJQM01000742">
    <property type="protein sequence ID" value="RCI04240.1"/>
    <property type="molecule type" value="Genomic_DNA"/>
</dbReference>
<sequence>MLFKVLRLSQELERKLSVTPEPLITSVPFRTSEKIRMKKKRAKAKKRAQEKGELSGQLKDIKRRAEARERNTERSKFVIKTGLEAMLCPILNQDKKDTFANLVHRVICHVSDFIFETLIGNHVGLSFNKRTLRYLFAKIFSAHEPTYFSYSTGIKRDLCKRICLRRAENFH</sequence>
<accession>A0A367KQ42</accession>
<dbReference type="AlphaFoldDB" id="A0A367KQ42"/>
<comment type="caution">
    <text evidence="1">The sequence shown here is derived from an EMBL/GenBank/DDBJ whole genome shotgun (WGS) entry which is preliminary data.</text>
</comment>
<evidence type="ECO:0000313" key="2">
    <source>
        <dbReference type="Proteomes" id="UP000253551"/>
    </source>
</evidence>
<gene>
    <name evidence="1" type="ORF">CU098_006665</name>
</gene>
<protein>
    <submittedName>
        <fullName evidence="1">Uncharacterized protein</fullName>
    </submittedName>
</protein>
<dbReference type="Proteomes" id="UP000253551">
    <property type="component" value="Unassembled WGS sequence"/>
</dbReference>
<feature type="non-terminal residue" evidence="1">
    <location>
        <position position="171"/>
    </location>
</feature>
<keyword evidence="2" id="KW-1185">Reference proteome</keyword>
<reference evidence="1 2" key="1">
    <citation type="journal article" date="2018" name="G3 (Bethesda)">
        <title>Phylogenetic and Phylogenomic Definition of Rhizopus Species.</title>
        <authorList>
            <person name="Gryganskyi A.P."/>
            <person name="Golan J."/>
            <person name="Dolatabadi S."/>
            <person name="Mondo S."/>
            <person name="Robb S."/>
            <person name="Idnurm A."/>
            <person name="Muszewska A."/>
            <person name="Steczkiewicz K."/>
            <person name="Masonjones S."/>
            <person name="Liao H.L."/>
            <person name="Gajdeczka M.T."/>
            <person name="Anike F."/>
            <person name="Vuek A."/>
            <person name="Anishchenko I.M."/>
            <person name="Voigt K."/>
            <person name="de Hoog G.S."/>
            <person name="Smith M.E."/>
            <person name="Heitman J."/>
            <person name="Vilgalys R."/>
            <person name="Stajich J.E."/>
        </authorList>
    </citation>
    <scope>NUCLEOTIDE SEQUENCE [LARGE SCALE GENOMIC DNA]</scope>
    <source>
        <strain evidence="1 2">LSU 92-RS-03</strain>
    </source>
</reference>
<organism evidence="1 2">
    <name type="scientific">Rhizopus stolonifer</name>
    <name type="common">Rhizopus nigricans</name>
    <dbReference type="NCBI Taxonomy" id="4846"/>
    <lineage>
        <taxon>Eukaryota</taxon>
        <taxon>Fungi</taxon>
        <taxon>Fungi incertae sedis</taxon>
        <taxon>Mucoromycota</taxon>
        <taxon>Mucoromycotina</taxon>
        <taxon>Mucoromycetes</taxon>
        <taxon>Mucorales</taxon>
        <taxon>Mucorineae</taxon>
        <taxon>Rhizopodaceae</taxon>
        <taxon>Rhizopus</taxon>
    </lineage>
</organism>
<evidence type="ECO:0000313" key="1">
    <source>
        <dbReference type="EMBL" id="RCI04240.1"/>
    </source>
</evidence>
<name>A0A367KQ42_RHIST</name>